<accession>A0ABD4A9U8</accession>
<evidence type="ECO:0000313" key="2">
    <source>
        <dbReference type="Proteomes" id="UP000032076"/>
    </source>
</evidence>
<dbReference type="AlphaFoldDB" id="A0ABD4A9U8"/>
<dbReference type="Proteomes" id="UP000032076">
    <property type="component" value="Unassembled WGS sequence"/>
</dbReference>
<dbReference type="EMBL" id="JXLU01000038">
    <property type="protein sequence ID" value="KIO73495.1"/>
    <property type="molecule type" value="Genomic_DNA"/>
</dbReference>
<protein>
    <submittedName>
        <fullName evidence="1">Uncharacterized protein</fullName>
    </submittedName>
</protein>
<proteinExistence type="predicted"/>
<gene>
    <name evidence="1" type="ORF">B4167_2068</name>
</gene>
<organism evidence="1 2">
    <name type="scientific">Caldibacillus thermoamylovorans</name>
    <dbReference type="NCBI Taxonomy" id="35841"/>
    <lineage>
        <taxon>Bacteria</taxon>
        <taxon>Bacillati</taxon>
        <taxon>Bacillota</taxon>
        <taxon>Bacilli</taxon>
        <taxon>Bacillales</taxon>
        <taxon>Bacillaceae</taxon>
        <taxon>Caldibacillus</taxon>
    </lineage>
</organism>
<comment type="caution">
    <text evidence="1">The sequence shown here is derived from an EMBL/GenBank/DDBJ whole genome shotgun (WGS) entry which is preliminary data.</text>
</comment>
<evidence type="ECO:0000313" key="1">
    <source>
        <dbReference type="EMBL" id="KIO73495.1"/>
    </source>
</evidence>
<reference evidence="1 2" key="1">
    <citation type="submission" date="2015-01" db="EMBL/GenBank/DDBJ databases">
        <title>Draft Genome Sequences of Four Bacillus thermoamylovorans Strains, Isolated From Food Products.</title>
        <authorList>
            <person name="Krawcyk A.O."/>
            <person name="Berendsen E.M."/>
            <person name="Eijlander R.T."/>
            <person name="de Jong A."/>
            <person name="Wells-Bennik M."/>
            <person name="Kuipers O.P."/>
        </authorList>
    </citation>
    <scope>NUCLEOTIDE SEQUENCE [LARGE SCALE GENOMIC DNA]</scope>
    <source>
        <strain evidence="1 2">B4167</strain>
    </source>
</reference>
<sequence>MAKNMGYKGRKSLLTNYRGKIKAEIWDINEESSLTTAVK</sequence>
<name>A0ABD4A9U8_9BACI</name>